<feature type="transmembrane region" description="Helical" evidence="6">
    <location>
        <begin position="234"/>
        <end position="256"/>
    </location>
</feature>
<protein>
    <recommendedName>
        <fullName evidence="9">Transmembrane protein</fullName>
    </recommendedName>
</protein>
<sequence length="385" mass="41366">MGITIASQCCSSDQTCGSSSCEDVTSTVTLTSTSWDWITWYDTLTVSSVYDDTSTITSVISSVTVISTAATATVTETATSTITDAATSSDERKRHAMPIEPSTTEAVPEALSTQTHAPKLSSPLFTLELRSVRTLDPLADLLAARGVLVRRTIYTQTEWEYETTTSDWTTTYTSTDWWSTDWHYEYEYVTDLETSYDSAETTVTSMTTVTTHVPADDHHQQQQQQPSTLSTGSIAGIAVGGAGGLAILAAALWWWFFSARRRRRDAPEIGGAEYYEDQAARADPSDGGGGGGFGGKPPAMAMAMAMESSDAIPAEVRPMMGTGPISGYQGLHAPAPWKHESSPPPPFRSLDTSSLAPQHPGSTYISLTQYGDHARPYTASYAGSP</sequence>
<evidence type="ECO:0008006" key="9">
    <source>
        <dbReference type="Google" id="ProtNLM"/>
    </source>
</evidence>
<keyword evidence="8" id="KW-1185">Reference proteome</keyword>
<evidence type="ECO:0000313" key="8">
    <source>
        <dbReference type="Proteomes" id="UP000012174"/>
    </source>
</evidence>
<keyword evidence="4 6" id="KW-0472">Membrane</keyword>
<accession>M7TDB2</accession>
<dbReference type="PANTHER" id="PTHR15549">
    <property type="entry name" value="PAIRED IMMUNOGLOBULIN-LIKE TYPE 2 RECEPTOR"/>
    <property type="match status" value="1"/>
</dbReference>
<dbReference type="GO" id="GO:0016020">
    <property type="term" value="C:membrane"/>
    <property type="evidence" value="ECO:0007669"/>
    <property type="project" value="UniProtKB-SubCell"/>
</dbReference>
<dbReference type="KEGG" id="ela:UCREL1_8391"/>
<reference evidence="8" key="1">
    <citation type="journal article" date="2013" name="Genome Announc.">
        <title>Draft genome sequence of the grapevine dieback fungus Eutypa lata UCR-EL1.</title>
        <authorList>
            <person name="Blanco-Ulate B."/>
            <person name="Rolshausen P.E."/>
            <person name="Cantu D."/>
        </authorList>
    </citation>
    <scope>NUCLEOTIDE SEQUENCE [LARGE SCALE GENOMIC DNA]</scope>
    <source>
        <strain evidence="8">UCR-EL1</strain>
    </source>
</reference>
<name>M7TDB2_EUTLA</name>
<proteinExistence type="predicted"/>
<dbReference type="InterPro" id="IPR051694">
    <property type="entry name" value="Immunoregulatory_rcpt-like"/>
</dbReference>
<evidence type="ECO:0000256" key="3">
    <source>
        <dbReference type="ARBA" id="ARBA00022989"/>
    </source>
</evidence>
<evidence type="ECO:0000313" key="7">
    <source>
        <dbReference type="EMBL" id="EMR64645.1"/>
    </source>
</evidence>
<feature type="compositionally biased region" description="Polar residues" evidence="5">
    <location>
        <begin position="350"/>
        <end position="364"/>
    </location>
</feature>
<keyword evidence="2 6" id="KW-0812">Transmembrane</keyword>
<evidence type="ECO:0000256" key="2">
    <source>
        <dbReference type="ARBA" id="ARBA00022692"/>
    </source>
</evidence>
<dbReference type="Proteomes" id="UP000012174">
    <property type="component" value="Unassembled WGS sequence"/>
</dbReference>
<keyword evidence="3 6" id="KW-1133">Transmembrane helix</keyword>
<evidence type="ECO:0000256" key="6">
    <source>
        <dbReference type="SAM" id="Phobius"/>
    </source>
</evidence>
<dbReference type="HOGENOM" id="CLU_717688_0_0_1"/>
<feature type="region of interest" description="Disordered" evidence="5">
    <location>
        <begin position="332"/>
        <end position="364"/>
    </location>
</feature>
<comment type="subcellular location">
    <subcellularLocation>
        <location evidence="1">Membrane</location>
        <topology evidence="1">Single-pass membrane protein</topology>
    </subcellularLocation>
</comment>
<organism evidence="7 8">
    <name type="scientific">Eutypa lata (strain UCR-EL1)</name>
    <name type="common">Grapevine dieback disease fungus</name>
    <name type="synonym">Eutypa armeniacae</name>
    <dbReference type="NCBI Taxonomy" id="1287681"/>
    <lineage>
        <taxon>Eukaryota</taxon>
        <taxon>Fungi</taxon>
        <taxon>Dikarya</taxon>
        <taxon>Ascomycota</taxon>
        <taxon>Pezizomycotina</taxon>
        <taxon>Sordariomycetes</taxon>
        <taxon>Xylariomycetidae</taxon>
        <taxon>Xylariales</taxon>
        <taxon>Diatrypaceae</taxon>
        <taxon>Eutypa</taxon>
    </lineage>
</organism>
<evidence type="ECO:0000256" key="1">
    <source>
        <dbReference type="ARBA" id="ARBA00004167"/>
    </source>
</evidence>
<evidence type="ECO:0000256" key="5">
    <source>
        <dbReference type="SAM" id="MobiDB-lite"/>
    </source>
</evidence>
<dbReference type="AlphaFoldDB" id="M7TDB2"/>
<dbReference type="EMBL" id="KB707034">
    <property type="protein sequence ID" value="EMR64645.1"/>
    <property type="molecule type" value="Genomic_DNA"/>
</dbReference>
<dbReference type="GO" id="GO:0071944">
    <property type="term" value="C:cell periphery"/>
    <property type="evidence" value="ECO:0007669"/>
    <property type="project" value="UniProtKB-ARBA"/>
</dbReference>
<gene>
    <name evidence="7" type="ORF">UCREL1_8391</name>
</gene>
<evidence type="ECO:0000256" key="4">
    <source>
        <dbReference type="ARBA" id="ARBA00023136"/>
    </source>
</evidence>